<dbReference type="RefSeq" id="WP_153023542.1">
    <property type="nucleotide sequence ID" value="NZ_WIAO01000002.1"/>
</dbReference>
<protein>
    <submittedName>
        <fullName evidence="2">Uncharacterized protein</fullName>
    </submittedName>
</protein>
<evidence type="ECO:0000256" key="1">
    <source>
        <dbReference type="ARBA" id="ARBA00010457"/>
    </source>
</evidence>
<dbReference type="Gene3D" id="2.60.40.200">
    <property type="entry name" value="Superoxide dismutase, copper/zinc binding domain"/>
    <property type="match status" value="1"/>
</dbReference>
<accession>A0A6L5G3R3</accession>
<dbReference type="GO" id="GO:0046872">
    <property type="term" value="F:metal ion binding"/>
    <property type="evidence" value="ECO:0007669"/>
    <property type="project" value="InterPro"/>
</dbReference>
<sequence>MPSHRAAAVASAAVLLFLSGCGSEEEDPADASGGTWTATLDLTPGWSAADPRATGSVDITSTGETSVRVTATGLRPSTEYMAHVHDGECDENPPGGGHWLADPGGEDAAGNIIELSFTTSESGVGSATVGSDLVLDDRAESFVVHAPDALTAAEGIADNRVLCGDLDDD</sequence>
<dbReference type="GO" id="GO:0006801">
    <property type="term" value="P:superoxide metabolic process"/>
    <property type="evidence" value="ECO:0007669"/>
    <property type="project" value="InterPro"/>
</dbReference>
<reference evidence="2 3" key="1">
    <citation type="submission" date="2019-10" db="EMBL/GenBank/DDBJ databases">
        <title>Glycomyces albidus sp. nov., a novel actinomycete isolated from rhizosphere soil of wheat (Triticum aestivum L.).</title>
        <authorList>
            <person name="Qian L."/>
        </authorList>
    </citation>
    <scope>NUCLEOTIDE SEQUENCE [LARGE SCALE GENOMIC DNA]</scope>
    <source>
        <strain evidence="2 3">NEAU-7082</strain>
    </source>
</reference>
<evidence type="ECO:0000313" key="2">
    <source>
        <dbReference type="EMBL" id="MQM24331.1"/>
    </source>
</evidence>
<organism evidence="2 3">
    <name type="scientific">Glycomyces albidus</name>
    <dbReference type="NCBI Taxonomy" id="2656774"/>
    <lineage>
        <taxon>Bacteria</taxon>
        <taxon>Bacillati</taxon>
        <taxon>Actinomycetota</taxon>
        <taxon>Actinomycetes</taxon>
        <taxon>Glycomycetales</taxon>
        <taxon>Glycomycetaceae</taxon>
        <taxon>Glycomyces</taxon>
    </lineage>
</organism>
<comment type="similarity">
    <text evidence="1">Belongs to the Cu-Zn superoxide dismutase family.</text>
</comment>
<comment type="caution">
    <text evidence="2">The sequence shown here is derived from an EMBL/GenBank/DDBJ whole genome shotgun (WGS) entry which is preliminary data.</text>
</comment>
<proteinExistence type="inferred from homology"/>
<gene>
    <name evidence="2" type="ORF">GFD30_01865</name>
</gene>
<dbReference type="EMBL" id="WIAO01000002">
    <property type="protein sequence ID" value="MQM24331.1"/>
    <property type="molecule type" value="Genomic_DNA"/>
</dbReference>
<evidence type="ECO:0000313" key="3">
    <source>
        <dbReference type="Proteomes" id="UP000477750"/>
    </source>
</evidence>
<dbReference type="PROSITE" id="PS51257">
    <property type="entry name" value="PROKAR_LIPOPROTEIN"/>
    <property type="match status" value="1"/>
</dbReference>
<dbReference type="InterPro" id="IPR036423">
    <property type="entry name" value="SOD-like_Cu/Zn_dom_sf"/>
</dbReference>
<dbReference type="SUPFAM" id="SSF49329">
    <property type="entry name" value="Cu,Zn superoxide dismutase-like"/>
    <property type="match status" value="1"/>
</dbReference>
<dbReference type="Proteomes" id="UP000477750">
    <property type="component" value="Unassembled WGS sequence"/>
</dbReference>
<name>A0A6L5G3R3_9ACTN</name>
<keyword evidence="3" id="KW-1185">Reference proteome</keyword>
<dbReference type="AlphaFoldDB" id="A0A6L5G3R3"/>